<sequence length="140" mass="15940">ARIGSDKEIESKHICLCTSFIHKVLENGDILIVDQWNLVPTYKFISSNGTVEGSTLIETPDESTNLFTMFSTSILAVYFMLTVDELKKYVKSVEDKNSLPSKILEISKIDDFEKELKDSIKELKDSVKELKDSMKELKNN</sequence>
<gene>
    <name evidence="1" type="ORF">RPERSI_LOCUS351</name>
</gene>
<accession>A0ACA9KCM3</accession>
<dbReference type="Proteomes" id="UP000789920">
    <property type="component" value="Unassembled WGS sequence"/>
</dbReference>
<organism evidence="1 2">
    <name type="scientific">Racocetra persica</name>
    <dbReference type="NCBI Taxonomy" id="160502"/>
    <lineage>
        <taxon>Eukaryota</taxon>
        <taxon>Fungi</taxon>
        <taxon>Fungi incertae sedis</taxon>
        <taxon>Mucoromycota</taxon>
        <taxon>Glomeromycotina</taxon>
        <taxon>Glomeromycetes</taxon>
        <taxon>Diversisporales</taxon>
        <taxon>Gigasporaceae</taxon>
        <taxon>Racocetra</taxon>
    </lineage>
</organism>
<evidence type="ECO:0000313" key="1">
    <source>
        <dbReference type="EMBL" id="CAG8465725.1"/>
    </source>
</evidence>
<keyword evidence="2" id="KW-1185">Reference proteome</keyword>
<name>A0ACA9KCM3_9GLOM</name>
<proteinExistence type="predicted"/>
<dbReference type="EMBL" id="CAJVQC010000261">
    <property type="protein sequence ID" value="CAG8465725.1"/>
    <property type="molecule type" value="Genomic_DNA"/>
</dbReference>
<evidence type="ECO:0000313" key="2">
    <source>
        <dbReference type="Proteomes" id="UP000789920"/>
    </source>
</evidence>
<reference evidence="1" key="1">
    <citation type="submission" date="2021-06" db="EMBL/GenBank/DDBJ databases">
        <authorList>
            <person name="Kallberg Y."/>
            <person name="Tangrot J."/>
            <person name="Rosling A."/>
        </authorList>
    </citation>
    <scope>NUCLEOTIDE SEQUENCE</scope>
    <source>
        <strain evidence="1">MA461A</strain>
    </source>
</reference>
<comment type="caution">
    <text evidence="1">The sequence shown here is derived from an EMBL/GenBank/DDBJ whole genome shotgun (WGS) entry which is preliminary data.</text>
</comment>
<feature type="non-terminal residue" evidence="1">
    <location>
        <position position="1"/>
    </location>
</feature>
<protein>
    <submittedName>
        <fullName evidence="1">18332_t:CDS:1</fullName>
    </submittedName>
</protein>